<sequence length="148" mass="16458">MAAEECYKVGSCGNSVLDVGSLCRKIENKSSDTLSLEFGGKTLASSDRSINIGTQETEMKSNLQIPKRPSDLSSTRKSSDEDDDTSENIKLMAMKANKFIKQENWPKAVSLTKAERFIQDMFRIAERKGTESLPIMAAEQWNLWLGTA</sequence>
<dbReference type="AlphaFoldDB" id="S8C4F5"/>
<dbReference type="EMBL" id="AQGS01000107">
    <property type="protein sequence ID" value="EPS42572.1"/>
    <property type="molecule type" value="Genomic_DNA"/>
</dbReference>
<protein>
    <submittedName>
        <fullName evidence="2">Uncharacterized protein</fullName>
    </submittedName>
</protein>
<reference evidence="2 3" key="1">
    <citation type="journal article" date="2013" name="PLoS Genet.">
        <title>Genomic mechanisms accounting for the adaptation to parasitism in nematode-trapping fungi.</title>
        <authorList>
            <person name="Meerupati T."/>
            <person name="Andersson K.M."/>
            <person name="Friman E."/>
            <person name="Kumar D."/>
            <person name="Tunlid A."/>
            <person name="Ahren D."/>
        </authorList>
    </citation>
    <scope>NUCLEOTIDE SEQUENCE [LARGE SCALE GENOMIC DNA]</scope>
    <source>
        <strain evidence="2 3">CBS 200.50</strain>
    </source>
</reference>
<feature type="compositionally biased region" description="Polar residues" evidence="1">
    <location>
        <begin position="49"/>
        <end position="64"/>
    </location>
</feature>
<feature type="region of interest" description="Disordered" evidence="1">
    <location>
        <begin position="49"/>
        <end position="87"/>
    </location>
</feature>
<organism evidence="2 3">
    <name type="scientific">Dactylellina haptotyla (strain CBS 200.50)</name>
    <name type="common">Nematode-trapping fungus</name>
    <name type="synonym">Monacrosporium haptotylum</name>
    <dbReference type="NCBI Taxonomy" id="1284197"/>
    <lineage>
        <taxon>Eukaryota</taxon>
        <taxon>Fungi</taxon>
        <taxon>Dikarya</taxon>
        <taxon>Ascomycota</taxon>
        <taxon>Pezizomycotina</taxon>
        <taxon>Orbiliomycetes</taxon>
        <taxon>Orbiliales</taxon>
        <taxon>Orbiliaceae</taxon>
        <taxon>Dactylellina</taxon>
    </lineage>
</organism>
<keyword evidence="3" id="KW-1185">Reference proteome</keyword>
<evidence type="ECO:0000256" key="1">
    <source>
        <dbReference type="SAM" id="MobiDB-lite"/>
    </source>
</evidence>
<proteinExistence type="predicted"/>
<evidence type="ECO:0000313" key="3">
    <source>
        <dbReference type="Proteomes" id="UP000015100"/>
    </source>
</evidence>
<reference evidence="3" key="2">
    <citation type="submission" date="2013-04" db="EMBL/GenBank/DDBJ databases">
        <title>Genomic mechanisms accounting for the adaptation to parasitism in nematode-trapping fungi.</title>
        <authorList>
            <person name="Ahren D.G."/>
        </authorList>
    </citation>
    <scope>NUCLEOTIDE SEQUENCE [LARGE SCALE GENOMIC DNA]</scope>
    <source>
        <strain evidence="3">CBS 200.50</strain>
    </source>
</reference>
<comment type="caution">
    <text evidence="2">The sequence shown here is derived from an EMBL/GenBank/DDBJ whole genome shotgun (WGS) entry which is preliminary data.</text>
</comment>
<evidence type="ECO:0000313" key="2">
    <source>
        <dbReference type="EMBL" id="EPS42572.1"/>
    </source>
</evidence>
<accession>S8C4F5</accession>
<name>S8C4F5_DACHA</name>
<gene>
    <name evidence="2" type="ORF">H072_3417</name>
</gene>
<dbReference type="HOGENOM" id="CLU_1758731_0_0_1"/>
<dbReference type="Proteomes" id="UP000015100">
    <property type="component" value="Unassembled WGS sequence"/>
</dbReference>